<dbReference type="Pfam" id="PF05605">
    <property type="entry name" value="zf-Di19"/>
    <property type="match status" value="1"/>
</dbReference>
<keyword evidence="8" id="KW-0371">Homeobox</keyword>
<dbReference type="Gene3D" id="3.30.160.60">
    <property type="entry name" value="Classic Zinc Finger"/>
    <property type="match status" value="1"/>
</dbReference>
<keyword evidence="4 11" id="KW-0863">Zinc-finger</keyword>
<dbReference type="InterPro" id="IPR036236">
    <property type="entry name" value="Znf_C2H2_sf"/>
</dbReference>
<evidence type="ECO:0000256" key="3">
    <source>
        <dbReference type="ARBA" id="ARBA00022737"/>
    </source>
</evidence>
<proteinExistence type="predicted"/>
<keyword evidence="3" id="KW-0677">Repeat</keyword>
<evidence type="ECO:0000313" key="14">
    <source>
        <dbReference type="Proteomes" id="UP001434883"/>
    </source>
</evidence>
<keyword evidence="2" id="KW-0479">Metal-binding</keyword>
<dbReference type="InterPro" id="IPR013087">
    <property type="entry name" value="Znf_C2H2_type"/>
</dbReference>
<dbReference type="PROSITE" id="PS50157">
    <property type="entry name" value="ZINC_FINGER_C2H2_2"/>
    <property type="match status" value="2"/>
</dbReference>
<evidence type="ECO:0000256" key="10">
    <source>
        <dbReference type="ARBA" id="ARBA00023242"/>
    </source>
</evidence>
<dbReference type="InterPro" id="IPR008598">
    <property type="entry name" value="Di19_Zn-bd"/>
</dbReference>
<evidence type="ECO:0000256" key="5">
    <source>
        <dbReference type="ARBA" id="ARBA00022833"/>
    </source>
</evidence>
<dbReference type="SMART" id="SM00355">
    <property type="entry name" value="ZnF_C2H2"/>
    <property type="match status" value="2"/>
</dbReference>
<organism evidence="13 14">
    <name type="scientific">Xenoophorus captivus</name>
    <dbReference type="NCBI Taxonomy" id="1517983"/>
    <lineage>
        <taxon>Eukaryota</taxon>
        <taxon>Metazoa</taxon>
        <taxon>Chordata</taxon>
        <taxon>Craniata</taxon>
        <taxon>Vertebrata</taxon>
        <taxon>Euteleostomi</taxon>
        <taxon>Actinopterygii</taxon>
        <taxon>Neopterygii</taxon>
        <taxon>Teleostei</taxon>
        <taxon>Neoteleostei</taxon>
        <taxon>Acanthomorphata</taxon>
        <taxon>Ovalentaria</taxon>
        <taxon>Atherinomorphae</taxon>
        <taxon>Cyprinodontiformes</taxon>
        <taxon>Goodeidae</taxon>
        <taxon>Xenoophorus</taxon>
    </lineage>
</organism>
<evidence type="ECO:0000256" key="9">
    <source>
        <dbReference type="ARBA" id="ARBA00023163"/>
    </source>
</evidence>
<keyword evidence="14" id="KW-1185">Reference proteome</keyword>
<accession>A0ABV0QNX5</accession>
<keyword evidence="10" id="KW-0539">Nucleus</keyword>
<evidence type="ECO:0000256" key="4">
    <source>
        <dbReference type="ARBA" id="ARBA00022771"/>
    </source>
</evidence>
<keyword evidence="7" id="KW-0238">DNA-binding</keyword>
<dbReference type="SUPFAM" id="SSF57667">
    <property type="entry name" value="beta-beta-alpha zinc fingers"/>
    <property type="match status" value="1"/>
</dbReference>
<evidence type="ECO:0000256" key="2">
    <source>
        <dbReference type="ARBA" id="ARBA00022723"/>
    </source>
</evidence>
<evidence type="ECO:0000256" key="8">
    <source>
        <dbReference type="ARBA" id="ARBA00023155"/>
    </source>
</evidence>
<comment type="subcellular location">
    <subcellularLocation>
        <location evidence="1">Nucleus</location>
    </subcellularLocation>
</comment>
<feature type="domain" description="C2H2-type" evidence="12">
    <location>
        <begin position="221"/>
        <end position="248"/>
    </location>
</feature>
<keyword evidence="9" id="KW-0804">Transcription</keyword>
<keyword evidence="6" id="KW-0805">Transcription regulation</keyword>
<keyword evidence="5" id="KW-0862">Zinc</keyword>
<name>A0ABV0QNX5_9TELE</name>
<protein>
    <recommendedName>
        <fullName evidence="12">C2H2-type domain-containing protein</fullName>
    </recommendedName>
</protein>
<evidence type="ECO:0000256" key="11">
    <source>
        <dbReference type="PROSITE-ProRule" id="PRU00042"/>
    </source>
</evidence>
<comment type="caution">
    <text evidence="13">The sequence shown here is derived from an EMBL/GenBank/DDBJ whole genome shotgun (WGS) entry which is preliminary data.</text>
</comment>
<reference evidence="13 14" key="1">
    <citation type="submission" date="2021-06" db="EMBL/GenBank/DDBJ databases">
        <authorList>
            <person name="Palmer J.M."/>
        </authorList>
    </citation>
    <scope>NUCLEOTIDE SEQUENCE [LARGE SCALE GENOMIC DNA]</scope>
    <source>
        <strain evidence="13 14">XC_2019</strain>
        <tissue evidence="13">Muscle</tissue>
    </source>
</reference>
<dbReference type="InterPro" id="IPR051574">
    <property type="entry name" value="ZnF_E-box_Homeobox"/>
</dbReference>
<dbReference type="PANTHER" id="PTHR24391:SF11">
    <property type="entry name" value="ZINC FINGER E-BOX-BINDING HOMEOBOX 2"/>
    <property type="match status" value="1"/>
</dbReference>
<feature type="domain" description="C2H2-type" evidence="12">
    <location>
        <begin position="191"/>
        <end position="219"/>
    </location>
</feature>
<gene>
    <name evidence="13" type="ORF">XENOCAPTIV_024702</name>
</gene>
<dbReference type="EMBL" id="JAHRIN010017387">
    <property type="protein sequence ID" value="MEQ2197172.1"/>
    <property type="molecule type" value="Genomic_DNA"/>
</dbReference>
<evidence type="ECO:0000313" key="13">
    <source>
        <dbReference type="EMBL" id="MEQ2197172.1"/>
    </source>
</evidence>
<dbReference type="PROSITE" id="PS00028">
    <property type="entry name" value="ZINC_FINGER_C2H2_1"/>
    <property type="match status" value="2"/>
</dbReference>
<dbReference type="Proteomes" id="UP001434883">
    <property type="component" value="Unassembled WGS sequence"/>
</dbReference>
<evidence type="ECO:0000256" key="1">
    <source>
        <dbReference type="ARBA" id="ARBA00004123"/>
    </source>
</evidence>
<dbReference type="PANTHER" id="PTHR24391">
    <property type="entry name" value="HISTONE H4 TRANSCRIPTION FACTOR-RELATED"/>
    <property type="match status" value="1"/>
</dbReference>
<evidence type="ECO:0000256" key="6">
    <source>
        <dbReference type="ARBA" id="ARBA00023015"/>
    </source>
</evidence>
<evidence type="ECO:0000259" key="12">
    <source>
        <dbReference type="PROSITE" id="PS50157"/>
    </source>
</evidence>
<evidence type="ECO:0000256" key="7">
    <source>
        <dbReference type="ARBA" id="ARBA00023125"/>
    </source>
</evidence>
<sequence>MCICVCQRPQHERCARCKPTSYWKQPHSDNQKLSKVNRGRVKGQLIPPVILPRQAENMQANLITQSKHGAYKDAEIQRVGWSSVIAQVDVLRVVFNRRVWLLKLPSPPLLLVVMLKAVRNGTELEDFFAKRKLDDSDSHVVSIAEYLQRGDTAIIYPEAPEELSRLGTPEATGPEENDLPPGTPDAFAQLLTCPYCDRGYKRLTSLKEHIKYRHEKNEENFACPLCNYTFAYRTQLERHMATHKPARDQVRGIFFGFSHLFAFFSPRLFHFIPNALRSLGEGRSFFLIGNHY</sequence>